<gene>
    <name evidence="2" type="ORF">CR513_11837</name>
</gene>
<comment type="caution">
    <text evidence="2">The sequence shown here is derived from an EMBL/GenBank/DDBJ whole genome shotgun (WGS) entry which is preliminary data.</text>
</comment>
<evidence type="ECO:0000313" key="3">
    <source>
        <dbReference type="Proteomes" id="UP000257109"/>
    </source>
</evidence>
<accession>A0A371HNR6</accession>
<reference evidence="2" key="1">
    <citation type="submission" date="2018-05" db="EMBL/GenBank/DDBJ databases">
        <title>Draft genome of Mucuna pruriens seed.</title>
        <authorList>
            <person name="Nnadi N.E."/>
            <person name="Vos R."/>
            <person name="Hasami M.H."/>
            <person name="Devisetty U.K."/>
            <person name="Aguiy J.C."/>
        </authorList>
    </citation>
    <scope>NUCLEOTIDE SEQUENCE [LARGE SCALE GENOMIC DNA]</scope>
    <source>
        <strain evidence="2">JCA_2017</strain>
    </source>
</reference>
<proteinExistence type="predicted"/>
<sequence>MNFLIRSTTGVYGERSSIPVPEPRAETHHRSASAGSSLETLISDDPYSRYDAKVGGSMVHKHLDVAEEEGWITIPCKELPENWNCAPDIQSLCSLDRSFLFPGEQVHILACLSACKQDTSSFKVAAATSENGVGHSPKKENGNIESRNNSVSGEGELGTSGEEKLEDVSDSESLLQKEVLKKQTALLLQKFENSHFFVRISESDDPLWSKRSSSEKFSNSSDAYNEKGSTINSKGTSLSSISAVIDKGNFNSNVSGGVARNSVKCYALPNGDIVVLLQVNVGVNFLRDPCIEILHFEKRQERMSSPDSKGDGVNTNQDSCAELLNWILPLDNVKPSTCPPSSHLTSTSGIGSSSQNSNFSGSSSSQLFSFSNFRSYSMSSLPQPMITTATPVKAVSSRPSFDLEDWDQISSQKYLRRKTGVERLLSFRGVSLERDRFFVCCGLEGIYTPGRRWRRKLEIIQPVDIHSFAANFNSDDLLCVQIKNVAPTHAPDIVIFIDTITIVLEEFTKNGSLSSLPISCIEAGNDHSLPNLALRRGEEHSFILKPATSTWKGLKIQDDRSSQLSKLQIGNKTSKVSLDRRKTSLINDQYSIMVSCRCNYTASRLFFKQPTSWRPRSSRDIMISVVSEMSGQSPAAYEKTCQLPVQILTLQASNLTSEDLTLTVLAPASYTSPLSVVSRNSPTTPKSTFIGSSEFLGRLNGERGISATQGQSFTSVVKDNEQQSYDGKAQAVSMSDDVIPSSDLSCTHLWLQSRVPLGLVLIDLKPCLGHIRCIPSQSVVTIKLELLPLTDGIIVLDTLQIDVKEKDWAEALKQQPQIGKKRLPHCPQARVPNPKPSRMAQD</sequence>
<protein>
    <submittedName>
        <fullName evidence="2">Uncharacterized protein</fullName>
    </submittedName>
</protein>
<name>A0A371HNR6_MUCPR</name>
<dbReference type="Proteomes" id="UP000257109">
    <property type="component" value="Unassembled WGS sequence"/>
</dbReference>
<feature type="non-terminal residue" evidence="2">
    <location>
        <position position="842"/>
    </location>
</feature>
<feature type="non-terminal residue" evidence="2">
    <location>
        <position position="1"/>
    </location>
</feature>
<feature type="region of interest" description="Disordered" evidence="1">
    <location>
        <begin position="337"/>
        <end position="357"/>
    </location>
</feature>
<dbReference type="PANTHER" id="PTHR36034">
    <property type="entry name" value="EXPRESSED PROTEIN"/>
    <property type="match status" value="1"/>
</dbReference>
<feature type="compositionally biased region" description="Polar residues" evidence="1">
    <location>
        <begin position="1"/>
        <end position="10"/>
    </location>
</feature>
<feature type="compositionally biased region" description="Low complexity" evidence="1">
    <location>
        <begin position="341"/>
        <end position="357"/>
    </location>
</feature>
<dbReference type="STRING" id="157652.A0A371HNR6"/>
<dbReference type="EMBL" id="QJKJ01002078">
    <property type="protein sequence ID" value="RDY04455.1"/>
    <property type="molecule type" value="Genomic_DNA"/>
</dbReference>
<feature type="region of interest" description="Disordered" evidence="1">
    <location>
        <begin position="128"/>
        <end position="168"/>
    </location>
</feature>
<dbReference type="AlphaFoldDB" id="A0A371HNR6"/>
<feature type="region of interest" description="Disordered" evidence="1">
    <location>
        <begin position="816"/>
        <end position="842"/>
    </location>
</feature>
<evidence type="ECO:0000256" key="1">
    <source>
        <dbReference type="SAM" id="MobiDB-lite"/>
    </source>
</evidence>
<feature type="compositionally biased region" description="Low complexity" evidence="1">
    <location>
        <begin position="209"/>
        <end position="221"/>
    </location>
</feature>
<keyword evidence="3" id="KW-1185">Reference proteome</keyword>
<feature type="region of interest" description="Disordered" evidence="1">
    <location>
        <begin position="1"/>
        <end position="36"/>
    </location>
</feature>
<evidence type="ECO:0000313" key="2">
    <source>
        <dbReference type="EMBL" id="RDY04455.1"/>
    </source>
</evidence>
<feature type="region of interest" description="Disordered" evidence="1">
    <location>
        <begin position="209"/>
        <end position="231"/>
    </location>
</feature>
<dbReference type="OrthoDB" id="1918650at2759"/>
<dbReference type="PANTHER" id="PTHR36034:SF2">
    <property type="entry name" value="EXPRESSED PROTEIN"/>
    <property type="match status" value="1"/>
</dbReference>
<organism evidence="2 3">
    <name type="scientific">Mucuna pruriens</name>
    <name type="common">Velvet bean</name>
    <name type="synonym">Dolichos pruriens</name>
    <dbReference type="NCBI Taxonomy" id="157652"/>
    <lineage>
        <taxon>Eukaryota</taxon>
        <taxon>Viridiplantae</taxon>
        <taxon>Streptophyta</taxon>
        <taxon>Embryophyta</taxon>
        <taxon>Tracheophyta</taxon>
        <taxon>Spermatophyta</taxon>
        <taxon>Magnoliopsida</taxon>
        <taxon>eudicotyledons</taxon>
        <taxon>Gunneridae</taxon>
        <taxon>Pentapetalae</taxon>
        <taxon>rosids</taxon>
        <taxon>fabids</taxon>
        <taxon>Fabales</taxon>
        <taxon>Fabaceae</taxon>
        <taxon>Papilionoideae</taxon>
        <taxon>50 kb inversion clade</taxon>
        <taxon>NPAAA clade</taxon>
        <taxon>indigoferoid/millettioid clade</taxon>
        <taxon>Phaseoleae</taxon>
        <taxon>Mucuna</taxon>
    </lineage>
</organism>